<dbReference type="RefSeq" id="WP_311362940.1">
    <property type="nucleotide sequence ID" value="NZ_JAVRIE010000008.1"/>
</dbReference>
<evidence type="ECO:0000256" key="8">
    <source>
        <dbReference type="ARBA" id="ARBA00038436"/>
    </source>
</evidence>
<evidence type="ECO:0000256" key="3">
    <source>
        <dbReference type="ARBA" id="ARBA00022475"/>
    </source>
</evidence>
<keyword evidence="5 9" id="KW-0812">Transmembrane</keyword>
<reference evidence="11 12" key="1">
    <citation type="submission" date="2023-09" db="EMBL/GenBank/DDBJ databases">
        <authorList>
            <person name="Rey-Velasco X."/>
        </authorList>
    </citation>
    <scope>NUCLEOTIDE SEQUENCE [LARGE SCALE GENOMIC DNA]</scope>
    <source>
        <strain evidence="11 12">W409</strain>
    </source>
</reference>
<dbReference type="Pfam" id="PF04290">
    <property type="entry name" value="DctQ"/>
    <property type="match status" value="1"/>
</dbReference>
<dbReference type="Proteomes" id="UP001249020">
    <property type="component" value="Unassembled WGS sequence"/>
</dbReference>
<comment type="function">
    <text evidence="9">Part of the tripartite ATP-independent periplasmic (TRAP) transport system.</text>
</comment>
<proteinExistence type="inferred from homology"/>
<dbReference type="EMBL" id="JAVRIE010000008">
    <property type="protein sequence ID" value="MDT0584166.1"/>
    <property type="molecule type" value="Genomic_DNA"/>
</dbReference>
<dbReference type="InterPro" id="IPR007387">
    <property type="entry name" value="TRAP_DctQ"/>
</dbReference>
<feature type="transmembrane region" description="Helical" evidence="9">
    <location>
        <begin position="89"/>
        <end position="111"/>
    </location>
</feature>
<comment type="subunit">
    <text evidence="9">The complex comprises the extracytoplasmic solute receptor protein and the two transmembrane proteins.</text>
</comment>
<organism evidence="11 12">
    <name type="scientific">Brumicola blandensis</name>
    <dbReference type="NCBI Taxonomy" id="3075611"/>
    <lineage>
        <taxon>Bacteria</taxon>
        <taxon>Pseudomonadati</taxon>
        <taxon>Pseudomonadota</taxon>
        <taxon>Gammaproteobacteria</taxon>
        <taxon>Alteromonadales</taxon>
        <taxon>Alteromonadaceae</taxon>
        <taxon>Brumicola</taxon>
    </lineage>
</organism>
<protein>
    <recommendedName>
        <fullName evidence="9">TRAP transporter small permease protein</fullName>
    </recommendedName>
</protein>
<dbReference type="GO" id="GO:0005886">
    <property type="term" value="C:plasma membrane"/>
    <property type="evidence" value="ECO:0007669"/>
    <property type="project" value="UniProtKB-SubCell"/>
</dbReference>
<evidence type="ECO:0000313" key="12">
    <source>
        <dbReference type="Proteomes" id="UP001249020"/>
    </source>
</evidence>
<gene>
    <name evidence="11" type="ORF">RM544_16585</name>
</gene>
<sequence length="178" mass="20227">MSKISSLIDLMNRKLGEWVSYFTFLMAAITFVIVVLRYGFNLGWISMQESVTYLHAAVFLVGCAYTLQHDGHVRVDVFYRRFSQKRKALTNLIGSVFLLLPVMIFITIVSWHYVIESWQTLEGSMESGGLPFLYILKSFILVFSFTMLLQGISEVIKQVFILSDLDSSAPVSKDGSDN</sequence>
<evidence type="ECO:0000256" key="1">
    <source>
        <dbReference type="ARBA" id="ARBA00004429"/>
    </source>
</evidence>
<keyword evidence="4 9" id="KW-0997">Cell inner membrane</keyword>
<feature type="transmembrane region" description="Helical" evidence="9">
    <location>
        <begin position="131"/>
        <end position="149"/>
    </location>
</feature>
<dbReference type="PANTHER" id="PTHR35011">
    <property type="entry name" value="2,3-DIKETO-L-GULONATE TRAP TRANSPORTER SMALL PERMEASE PROTEIN YIAM"/>
    <property type="match status" value="1"/>
</dbReference>
<evidence type="ECO:0000313" key="11">
    <source>
        <dbReference type="EMBL" id="MDT0584166.1"/>
    </source>
</evidence>
<evidence type="ECO:0000256" key="7">
    <source>
        <dbReference type="ARBA" id="ARBA00023136"/>
    </source>
</evidence>
<comment type="subcellular location">
    <subcellularLocation>
        <location evidence="1 9">Cell inner membrane</location>
        <topology evidence="1 9">Multi-pass membrane protein</topology>
    </subcellularLocation>
</comment>
<feature type="domain" description="Tripartite ATP-independent periplasmic transporters DctQ component" evidence="10">
    <location>
        <begin position="26"/>
        <end position="159"/>
    </location>
</feature>
<evidence type="ECO:0000259" key="10">
    <source>
        <dbReference type="Pfam" id="PF04290"/>
    </source>
</evidence>
<keyword evidence="3" id="KW-1003">Cell membrane</keyword>
<accession>A0AAW8R7Q5</accession>
<evidence type="ECO:0000256" key="2">
    <source>
        <dbReference type="ARBA" id="ARBA00022448"/>
    </source>
</evidence>
<name>A0AAW8R7Q5_9ALTE</name>
<feature type="transmembrane region" description="Helical" evidence="9">
    <location>
        <begin position="21"/>
        <end position="40"/>
    </location>
</feature>
<keyword evidence="6 9" id="KW-1133">Transmembrane helix</keyword>
<comment type="similarity">
    <text evidence="8 9">Belongs to the TRAP transporter small permease family.</text>
</comment>
<evidence type="ECO:0000256" key="4">
    <source>
        <dbReference type="ARBA" id="ARBA00022519"/>
    </source>
</evidence>
<feature type="transmembrane region" description="Helical" evidence="9">
    <location>
        <begin position="52"/>
        <end position="68"/>
    </location>
</feature>
<comment type="caution">
    <text evidence="11">The sequence shown here is derived from an EMBL/GenBank/DDBJ whole genome shotgun (WGS) entry which is preliminary data.</text>
</comment>
<keyword evidence="12" id="KW-1185">Reference proteome</keyword>
<dbReference type="InterPro" id="IPR055348">
    <property type="entry name" value="DctQ"/>
</dbReference>
<evidence type="ECO:0000256" key="9">
    <source>
        <dbReference type="RuleBase" id="RU369079"/>
    </source>
</evidence>
<dbReference type="PANTHER" id="PTHR35011:SF4">
    <property type="entry name" value="SLL1102 PROTEIN"/>
    <property type="match status" value="1"/>
</dbReference>
<dbReference type="GO" id="GO:0022857">
    <property type="term" value="F:transmembrane transporter activity"/>
    <property type="evidence" value="ECO:0007669"/>
    <property type="project" value="UniProtKB-UniRule"/>
</dbReference>
<evidence type="ECO:0000256" key="6">
    <source>
        <dbReference type="ARBA" id="ARBA00022989"/>
    </source>
</evidence>
<dbReference type="AlphaFoldDB" id="A0AAW8R7Q5"/>
<keyword evidence="7 9" id="KW-0472">Membrane</keyword>
<evidence type="ECO:0000256" key="5">
    <source>
        <dbReference type="ARBA" id="ARBA00022692"/>
    </source>
</evidence>
<keyword evidence="2 9" id="KW-0813">Transport</keyword>